<proteinExistence type="inferred from homology"/>
<keyword evidence="5 7" id="KW-1133">Transmembrane helix</keyword>
<feature type="transmembrane region" description="Helical" evidence="7">
    <location>
        <begin position="220"/>
        <end position="241"/>
    </location>
</feature>
<evidence type="ECO:0000256" key="4">
    <source>
        <dbReference type="ARBA" id="ARBA00022692"/>
    </source>
</evidence>
<evidence type="ECO:0000256" key="2">
    <source>
        <dbReference type="ARBA" id="ARBA00022448"/>
    </source>
</evidence>
<keyword evidence="10" id="KW-1185">Reference proteome</keyword>
<sequence length="259" mass="28435">MRNPAIRNWVIGAGTPVLLLIIWWFLSADSTDPFFPPLETILVRFQELWLFEHFQSDVLLSLGNLFLGFAMAAVAGVALGFATALVPPVRWMIDPLIHFLRGIPPVALVPIFISLIGFGTQMRVTSIALAALFPTMIATVDGIRSVSNDLLDVAKVYRFSRKERVVNVLLPAAMPQIFSGLQVSLQVAFIVMIASEMLGSSQGIGAMTLLAQQSFMTADMWAGILLLGVIGFLVNVLFSLLKRKVLSWYIGSRRMARAA</sequence>
<dbReference type="RefSeq" id="WP_141282625.1">
    <property type="nucleotide sequence ID" value="NZ_BAAAWK010000001.1"/>
</dbReference>
<keyword evidence="3" id="KW-1003">Cell membrane</keyword>
<evidence type="ECO:0000256" key="5">
    <source>
        <dbReference type="ARBA" id="ARBA00022989"/>
    </source>
</evidence>
<dbReference type="OrthoDB" id="3173654at2"/>
<dbReference type="CDD" id="cd06261">
    <property type="entry name" value="TM_PBP2"/>
    <property type="match status" value="1"/>
</dbReference>
<dbReference type="InterPro" id="IPR000515">
    <property type="entry name" value="MetI-like"/>
</dbReference>
<dbReference type="Proteomes" id="UP000317715">
    <property type="component" value="Unassembled WGS sequence"/>
</dbReference>
<evidence type="ECO:0000259" key="8">
    <source>
        <dbReference type="PROSITE" id="PS50928"/>
    </source>
</evidence>
<dbReference type="InterPro" id="IPR035906">
    <property type="entry name" value="MetI-like_sf"/>
</dbReference>
<organism evidence="9 10">
    <name type="scientific">Paenarthrobacter aurescens</name>
    <name type="common">Arthrobacter aurescens</name>
    <dbReference type="NCBI Taxonomy" id="43663"/>
    <lineage>
        <taxon>Bacteria</taxon>
        <taxon>Bacillati</taxon>
        <taxon>Actinomycetota</taxon>
        <taxon>Actinomycetes</taxon>
        <taxon>Micrococcales</taxon>
        <taxon>Micrococcaceae</taxon>
        <taxon>Paenarthrobacter</taxon>
    </lineage>
</organism>
<dbReference type="AlphaFoldDB" id="A0A4Y3NB25"/>
<comment type="subcellular location">
    <subcellularLocation>
        <location evidence="1 7">Cell membrane</location>
        <topology evidence="1 7">Multi-pass membrane protein</topology>
    </subcellularLocation>
</comment>
<protein>
    <submittedName>
        <fullName evidence="9">Nitrate ABC transporter permease</fullName>
    </submittedName>
</protein>
<comment type="caution">
    <text evidence="9">The sequence shown here is derived from an EMBL/GenBank/DDBJ whole genome shotgun (WGS) entry which is preliminary data.</text>
</comment>
<gene>
    <name evidence="9" type="primary">ssuC_3</name>
    <name evidence="9" type="ORF">AAU01_12280</name>
</gene>
<dbReference type="SUPFAM" id="SSF161098">
    <property type="entry name" value="MetI-like"/>
    <property type="match status" value="1"/>
</dbReference>
<evidence type="ECO:0000256" key="6">
    <source>
        <dbReference type="ARBA" id="ARBA00023136"/>
    </source>
</evidence>
<dbReference type="PROSITE" id="PS50928">
    <property type="entry name" value="ABC_TM1"/>
    <property type="match status" value="1"/>
</dbReference>
<evidence type="ECO:0000313" key="9">
    <source>
        <dbReference type="EMBL" id="GEB18473.1"/>
    </source>
</evidence>
<dbReference type="PANTHER" id="PTHR30151:SF38">
    <property type="entry name" value="ALIPHATIC SULFONATES TRANSPORT PERMEASE PROTEIN SSUC-RELATED"/>
    <property type="match status" value="1"/>
</dbReference>
<dbReference type="Pfam" id="PF00528">
    <property type="entry name" value="BPD_transp_1"/>
    <property type="match status" value="1"/>
</dbReference>
<keyword evidence="4 7" id="KW-0812">Transmembrane</keyword>
<feature type="transmembrane region" description="Helical" evidence="7">
    <location>
        <begin position="65"/>
        <end position="86"/>
    </location>
</feature>
<evidence type="ECO:0000256" key="1">
    <source>
        <dbReference type="ARBA" id="ARBA00004651"/>
    </source>
</evidence>
<keyword evidence="6 7" id="KW-0472">Membrane</keyword>
<feature type="transmembrane region" description="Helical" evidence="7">
    <location>
        <begin position="124"/>
        <end position="144"/>
    </location>
</feature>
<keyword evidence="2 7" id="KW-0813">Transport</keyword>
<evidence type="ECO:0000313" key="10">
    <source>
        <dbReference type="Proteomes" id="UP000317715"/>
    </source>
</evidence>
<dbReference type="GeneID" id="97301405"/>
<dbReference type="PANTHER" id="PTHR30151">
    <property type="entry name" value="ALKANE SULFONATE ABC TRANSPORTER-RELATED, MEMBRANE SUBUNIT"/>
    <property type="match status" value="1"/>
</dbReference>
<accession>A0A4Y3NB25</accession>
<feature type="domain" description="ABC transmembrane type-1" evidence="8">
    <location>
        <begin position="58"/>
        <end position="242"/>
    </location>
</feature>
<dbReference type="GO" id="GO:0005886">
    <property type="term" value="C:plasma membrane"/>
    <property type="evidence" value="ECO:0007669"/>
    <property type="project" value="UniProtKB-SubCell"/>
</dbReference>
<evidence type="ECO:0000256" key="7">
    <source>
        <dbReference type="RuleBase" id="RU363032"/>
    </source>
</evidence>
<feature type="transmembrane region" description="Helical" evidence="7">
    <location>
        <begin position="98"/>
        <end position="118"/>
    </location>
</feature>
<feature type="transmembrane region" description="Helical" evidence="7">
    <location>
        <begin position="9"/>
        <end position="26"/>
    </location>
</feature>
<feature type="transmembrane region" description="Helical" evidence="7">
    <location>
        <begin position="165"/>
        <end position="193"/>
    </location>
</feature>
<reference evidence="9 10" key="1">
    <citation type="submission" date="2019-06" db="EMBL/GenBank/DDBJ databases">
        <title>Whole genome shotgun sequence of Paenarthrobacter aurescens NBRC 12136.</title>
        <authorList>
            <person name="Hosoyama A."/>
            <person name="Uohara A."/>
            <person name="Ohji S."/>
            <person name="Ichikawa N."/>
        </authorList>
    </citation>
    <scope>NUCLEOTIDE SEQUENCE [LARGE SCALE GENOMIC DNA]</scope>
    <source>
        <strain evidence="9 10">NBRC 12136</strain>
    </source>
</reference>
<name>A0A4Y3NB25_PAEAU</name>
<comment type="similarity">
    <text evidence="7">Belongs to the binding-protein-dependent transport system permease family.</text>
</comment>
<dbReference type="Gene3D" id="1.10.3720.10">
    <property type="entry name" value="MetI-like"/>
    <property type="match status" value="1"/>
</dbReference>
<evidence type="ECO:0000256" key="3">
    <source>
        <dbReference type="ARBA" id="ARBA00022475"/>
    </source>
</evidence>
<dbReference type="GO" id="GO:0055085">
    <property type="term" value="P:transmembrane transport"/>
    <property type="evidence" value="ECO:0007669"/>
    <property type="project" value="InterPro"/>
</dbReference>
<dbReference type="EMBL" id="BJMD01000006">
    <property type="protein sequence ID" value="GEB18473.1"/>
    <property type="molecule type" value="Genomic_DNA"/>
</dbReference>